<keyword evidence="2" id="KW-1185">Reference proteome</keyword>
<proteinExistence type="predicted"/>
<dbReference type="RefSeq" id="WP_407287445.1">
    <property type="nucleotide sequence ID" value="NZ_CP147982.1"/>
</dbReference>
<accession>A0ABZ2QYT5</accession>
<protein>
    <submittedName>
        <fullName evidence="1">Uncharacterized protein</fullName>
    </submittedName>
</protein>
<evidence type="ECO:0000313" key="1">
    <source>
        <dbReference type="EMBL" id="WXK78692.1"/>
    </source>
</evidence>
<dbReference type="EMBL" id="CP147982">
    <property type="protein sequence ID" value="WXK78692.1"/>
    <property type="molecule type" value="Genomic_DNA"/>
</dbReference>
<name>A0ABZ2QYT5_9ACTN</name>
<reference evidence="1 2" key="1">
    <citation type="submission" date="2024-03" db="EMBL/GenBank/DDBJ databases">
        <title>The complete genome of Streptomyces sirii sp.nov.</title>
        <authorList>
            <person name="Zakalyukina Y.V."/>
            <person name="Belik A.R."/>
            <person name="Biryukov M.V."/>
            <person name="Baturina O.A."/>
            <person name="Kabilov M.R."/>
        </authorList>
    </citation>
    <scope>NUCLEOTIDE SEQUENCE [LARGE SCALE GENOMIC DNA]</scope>
    <source>
        <strain evidence="1 2">BP-8</strain>
    </source>
</reference>
<organism evidence="1 2">
    <name type="scientific">Streptomyces sirii</name>
    <dbReference type="NCBI Taxonomy" id="3127701"/>
    <lineage>
        <taxon>Bacteria</taxon>
        <taxon>Bacillati</taxon>
        <taxon>Actinomycetota</taxon>
        <taxon>Actinomycetes</taxon>
        <taxon>Kitasatosporales</taxon>
        <taxon>Streptomycetaceae</taxon>
        <taxon>Streptomyces</taxon>
    </lineage>
</organism>
<dbReference type="Proteomes" id="UP001626628">
    <property type="component" value="Chromosome"/>
</dbReference>
<evidence type="ECO:0000313" key="2">
    <source>
        <dbReference type="Proteomes" id="UP001626628"/>
    </source>
</evidence>
<sequence>MTNKRSITRIEVAPRLVALGIVAKEAAEEALGKVRDWADAPLEDGELAEVLVEFGVALAVYADAVDDLEESYRSTLEEAAACSGGLVVVGDVRLIRGAGGRDRLEFVRGGERVVRPAEHGAGRSLSRPAVFACLGRLAPGGADERTFHRVLPGEDAAVDGEVYVLVTPGQAAALRAEFGLALDDRGA</sequence>
<gene>
    <name evidence="1" type="ORF">WAB15_23390</name>
</gene>